<dbReference type="PANTHER" id="PTHR43162">
    <property type="match status" value="1"/>
</dbReference>
<keyword evidence="2" id="KW-0560">Oxidoreductase</keyword>
<gene>
    <name evidence="2" type="ORF">BN8_01903</name>
</gene>
<dbReference type="GO" id="GO:0016491">
    <property type="term" value="F:oxidoreductase activity"/>
    <property type="evidence" value="ECO:0007669"/>
    <property type="project" value="UniProtKB-KW"/>
</dbReference>
<dbReference type="Pfam" id="PF05368">
    <property type="entry name" value="NmrA"/>
    <property type="match status" value="1"/>
</dbReference>
<feature type="domain" description="NmrA-like" evidence="1">
    <location>
        <begin position="5"/>
        <end position="263"/>
    </location>
</feature>
<reference evidence="2 3" key="1">
    <citation type="journal article" date="2012" name="J. Bacteriol.">
        <title>Genome Sequence of the Filamentous Bacterium Fibrisoma limi BUZ 3T.</title>
        <authorList>
            <person name="Filippini M."/>
            <person name="Qi W."/>
            <person name="Jaenicke S."/>
            <person name="Goesmann A."/>
            <person name="Smits T.H."/>
            <person name="Bagheri H.C."/>
        </authorList>
    </citation>
    <scope>NUCLEOTIDE SEQUENCE [LARGE SCALE GENOMIC DNA]</scope>
    <source>
        <strain evidence="3">BUZ 3T</strain>
    </source>
</reference>
<protein>
    <submittedName>
        <fullName evidence="2">NmrA family protein</fullName>
        <ecNumber evidence="2">1.1.1.-</ecNumber>
    </submittedName>
</protein>
<evidence type="ECO:0000313" key="3">
    <source>
        <dbReference type="Proteomes" id="UP000009309"/>
    </source>
</evidence>
<dbReference type="Gene3D" id="3.90.25.10">
    <property type="entry name" value="UDP-galactose 4-epimerase, domain 1"/>
    <property type="match status" value="1"/>
</dbReference>
<sequence length="289" mass="31324">MHILLGGTGRVGSVVAQTLLERGESVTIITSKPDKIDEWQRREANVAVVNVLHTQALHEVLKTGNRLFLLNPPAAPSTDTAAEERKTLTSILRALDGSGIEKVVAQSTYGAQPGDRVGDLGVLYEMEQALQNMQVPVSILRAAYFMSNWDMALQTARQDGVVHTFFPTDLKLPMVSPLDIGQVAADLMMEPLSQTGLHYVEGPELYSSTDVANAFANVLEKPVTAIETPPAHWITALTSVGFSQPAAESMAAMTEIVRNQAYELPTSPIRGSITLKEYINELISKGLSN</sequence>
<dbReference type="AlphaFoldDB" id="I2GG41"/>
<comment type="caution">
    <text evidence="2">The sequence shown here is derived from an EMBL/GenBank/DDBJ whole genome shotgun (WGS) entry which is preliminary data.</text>
</comment>
<name>I2GG41_9BACT</name>
<dbReference type="EMBL" id="CAIT01000006">
    <property type="protein sequence ID" value="CCH52866.1"/>
    <property type="molecule type" value="Genomic_DNA"/>
</dbReference>
<keyword evidence="3" id="KW-1185">Reference proteome</keyword>
<dbReference type="EC" id="1.1.1.-" evidence="2"/>
<dbReference type="SUPFAM" id="SSF51735">
    <property type="entry name" value="NAD(P)-binding Rossmann-fold domains"/>
    <property type="match status" value="1"/>
</dbReference>
<dbReference type="STRING" id="1185876.BN8_01903"/>
<dbReference type="Gene3D" id="3.40.50.720">
    <property type="entry name" value="NAD(P)-binding Rossmann-like Domain"/>
    <property type="match status" value="1"/>
</dbReference>
<organism evidence="2 3">
    <name type="scientific">Fibrisoma limi BUZ 3</name>
    <dbReference type="NCBI Taxonomy" id="1185876"/>
    <lineage>
        <taxon>Bacteria</taxon>
        <taxon>Pseudomonadati</taxon>
        <taxon>Bacteroidota</taxon>
        <taxon>Cytophagia</taxon>
        <taxon>Cytophagales</taxon>
        <taxon>Spirosomataceae</taxon>
        <taxon>Fibrisoma</taxon>
    </lineage>
</organism>
<proteinExistence type="predicted"/>
<dbReference type="InterPro" id="IPR008030">
    <property type="entry name" value="NmrA-like"/>
</dbReference>
<dbReference type="Proteomes" id="UP000009309">
    <property type="component" value="Unassembled WGS sequence"/>
</dbReference>
<dbReference type="PANTHER" id="PTHR43162:SF1">
    <property type="entry name" value="PRESTALK A DIFFERENTIATION PROTEIN A"/>
    <property type="match status" value="1"/>
</dbReference>
<dbReference type="OrthoDB" id="112777at2"/>
<dbReference type="RefSeq" id="WP_009281450.1">
    <property type="nucleotide sequence ID" value="NZ_CAIT01000006.1"/>
</dbReference>
<dbReference type="InterPro" id="IPR036291">
    <property type="entry name" value="NAD(P)-bd_dom_sf"/>
</dbReference>
<evidence type="ECO:0000259" key="1">
    <source>
        <dbReference type="Pfam" id="PF05368"/>
    </source>
</evidence>
<evidence type="ECO:0000313" key="2">
    <source>
        <dbReference type="EMBL" id="CCH52866.1"/>
    </source>
</evidence>
<dbReference type="eggNOG" id="COG0702">
    <property type="taxonomic scope" value="Bacteria"/>
</dbReference>
<dbReference type="InterPro" id="IPR051604">
    <property type="entry name" value="Ergot_Alk_Oxidoreductase"/>
</dbReference>
<accession>I2GG41</accession>